<evidence type="ECO:0000313" key="4">
    <source>
        <dbReference type="Proteomes" id="UP000007648"/>
    </source>
</evidence>
<dbReference type="InterPro" id="IPR051697">
    <property type="entry name" value="Patched_domain-protein"/>
</dbReference>
<evidence type="ECO:0000313" key="3">
    <source>
        <dbReference type="Ensembl" id="ENSSHAP00000040429.1"/>
    </source>
</evidence>
<dbReference type="Proteomes" id="UP000007648">
    <property type="component" value="Unassembled WGS sequence"/>
</dbReference>
<accession>A0A7N4PLU5</accession>
<feature type="region of interest" description="Disordered" evidence="1">
    <location>
        <begin position="87"/>
        <end position="115"/>
    </location>
</feature>
<reference evidence="3" key="3">
    <citation type="submission" date="2025-09" db="UniProtKB">
        <authorList>
            <consortium name="Ensembl"/>
        </authorList>
    </citation>
    <scope>IDENTIFICATION</scope>
</reference>
<reference evidence="3" key="2">
    <citation type="submission" date="2025-08" db="UniProtKB">
        <authorList>
            <consortium name="Ensembl"/>
        </authorList>
    </citation>
    <scope>IDENTIFICATION</scope>
</reference>
<reference evidence="3 4" key="1">
    <citation type="journal article" date="2011" name="Proc. Natl. Acad. Sci. U.S.A.">
        <title>Genetic diversity and population structure of the endangered marsupial Sarcophilus harrisii (Tasmanian devil).</title>
        <authorList>
            <person name="Miller W."/>
            <person name="Hayes V.M."/>
            <person name="Ratan A."/>
            <person name="Petersen D.C."/>
            <person name="Wittekindt N.E."/>
            <person name="Miller J."/>
            <person name="Walenz B."/>
            <person name="Knight J."/>
            <person name="Qi J."/>
            <person name="Zhao F."/>
            <person name="Wang Q."/>
            <person name="Bedoya-Reina O.C."/>
            <person name="Katiyar N."/>
            <person name="Tomsho L.P."/>
            <person name="Kasson L.M."/>
            <person name="Hardie R.A."/>
            <person name="Woodbridge P."/>
            <person name="Tindall E.A."/>
            <person name="Bertelsen M.F."/>
            <person name="Dixon D."/>
            <person name="Pyecroft S."/>
            <person name="Helgen K.M."/>
            <person name="Lesk A.M."/>
            <person name="Pringle T.H."/>
            <person name="Patterson N."/>
            <person name="Zhang Y."/>
            <person name="Kreiss A."/>
            <person name="Woods G.M."/>
            <person name="Jones M.E."/>
            <person name="Schuster S.C."/>
        </authorList>
    </citation>
    <scope>NUCLEOTIDE SEQUENCE [LARGE SCALE GENOMIC DNA]</scope>
</reference>
<keyword evidence="2" id="KW-0472">Membrane</keyword>
<organism evidence="3 4">
    <name type="scientific">Sarcophilus harrisii</name>
    <name type="common">Tasmanian devil</name>
    <name type="synonym">Sarcophilus laniarius</name>
    <dbReference type="NCBI Taxonomy" id="9305"/>
    <lineage>
        <taxon>Eukaryota</taxon>
        <taxon>Metazoa</taxon>
        <taxon>Chordata</taxon>
        <taxon>Craniata</taxon>
        <taxon>Vertebrata</taxon>
        <taxon>Euteleostomi</taxon>
        <taxon>Mammalia</taxon>
        <taxon>Metatheria</taxon>
        <taxon>Dasyuromorphia</taxon>
        <taxon>Dasyuridae</taxon>
        <taxon>Sarcophilus</taxon>
    </lineage>
</organism>
<feature type="compositionally biased region" description="Pro residues" evidence="1">
    <location>
        <begin position="94"/>
        <end position="115"/>
    </location>
</feature>
<feature type="compositionally biased region" description="Low complexity" evidence="1">
    <location>
        <begin position="1"/>
        <end position="13"/>
    </location>
</feature>
<evidence type="ECO:0000256" key="1">
    <source>
        <dbReference type="SAM" id="MobiDB-lite"/>
    </source>
</evidence>
<dbReference type="Ensembl" id="ENSSHAT00000049400.1">
    <property type="protein sequence ID" value="ENSSHAP00000040429.1"/>
    <property type="gene ID" value="ENSSHAG00000012338.2"/>
</dbReference>
<dbReference type="GO" id="GO:0050890">
    <property type="term" value="P:cognition"/>
    <property type="evidence" value="ECO:0007669"/>
    <property type="project" value="TreeGrafter"/>
</dbReference>
<dbReference type="SUPFAM" id="SSF101447">
    <property type="entry name" value="Formin homology 2 domain (FH2 domain)"/>
    <property type="match status" value="1"/>
</dbReference>
<keyword evidence="2" id="KW-1133">Transmembrane helix</keyword>
<keyword evidence="2" id="KW-0812">Transmembrane</keyword>
<feature type="transmembrane region" description="Helical" evidence="2">
    <location>
        <begin position="148"/>
        <end position="172"/>
    </location>
</feature>
<name>A0A7N4PLU5_SARHA</name>
<protein>
    <submittedName>
        <fullName evidence="3">Patched domain containing 1</fullName>
    </submittedName>
</protein>
<evidence type="ECO:0000256" key="2">
    <source>
        <dbReference type="SAM" id="Phobius"/>
    </source>
</evidence>
<dbReference type="GO" id="GO:0005886">
    <property type="term" value="C:plasma membrane"/>
    <property type="evidence" value="ECO:0007669"/>
    <property type="project" value="TreeGrafter"/>
</dbReference>
<gene>
    <name evidence="3" type="primary">PTCHD1</name>
</gene>
<sequence length="258" mass="28932">KGRKQLQQQQQQQPPNPEPLLQGRGGGEGEGDIGWSRGCGGRKGVWGEGRIFFFAWLGEGGGRRVFFLPEGTLPRFCSGLPDGCDRAPRELQISPPPPPPPPPPPQSPPQPQPQPQPCVRLVLLLRSLCTRMLRQVLHRGLRTSFSRLGHFIASHPVFFASAPVLISILLGASFSRYQIEESVEHLLAPKHSLAKIERNLVNSLFPVNRSKHRLYSDLQTPGRYGRVIITSFQQENMLDQHHTDLILKHLEQSLEHSR</sequence>
<dbReference type="GO" id="GO:0045202">
    <property type="term" value="C:synapse"/>
    <property type="evidence" value="ECO:0007669"/>
    <property type="project" value="TreeGrafter"/>
</dbReference>
<dbReference type="PANTHER" id="PTHR10796">
    <property type="entry name" value="PATCHED-RELATED"/>
    <property type="match status" value="1"/>
</dbReference>
<dbReference type="GeneTree" id="ENSGT00940000157080"/>
<dbReference type="PANTHER" id="PTHR10796:SF36">
    <property type="entry name" value="PATCHED DOMAIN-CONTAINING PROTEIN 1"/>
    <property type="match status" value="1"/>
</dbReference>
<dbReference type="AlphaFoldDB" id="A0A7N4PLU5"/>
<proteinExistence type="predicted"/>
<keyword evidence="4" id="KW-1185">Reference proteome</keyword>
<dbReference type="GO" id="GO:0007268">
    <property type="term" value="P:chemical synaptic transmission"/>
    <property type="evidence" value="ECO:0007669"/>
    <property type="project" value="TreeGrafter"/>
</dbReference>
<feature type="region of interest" description="Disordered" evidence="1">
    <location>
        <begin position="1"/>
        <end position="36"/>
    </location>
</feature>